<dbReference type="CDD" id="cd02142">
    <property type="entry name" value="McbC_SagB-like_oxidoreductase"/>
    <property type="match status" value="1"/>
</dbReference>
<evidence type="ECO:0000259" key="1">
    <source>
        <dbReference type="Pfam" id="PF00881"/>
    </source>
</evidence>
<dbReference type="OrthoDB" id="3723182at2"/>
<dbReference type="EMBL" id="UPHP01000126">
    <property type="protein sequence ID" value="VBA42903.1"/>
    <property type="molecule type" value="Genomic_DNA"/>
</dbReference>
<accession>A0A498QDN3</accession>
<dbReference type="InterPro" id="IPR020051">
    <property type="entry name" value="SagB-type_dehydrogenase"/>
</dbReference>
<proteinExistence type="predicted"/>
<dbReference type="InterPro" id="IPR029479">
    <property type="entry name" value="Nitroreductase"/>
</dbReference>
<feature type="domain" description="Nitroreductase" evidence="1">
    <location>
        <begin position="174"/>
        <end position="357"/>
    </location>
</feature>
<name>A0A498QDN3_9MYCO</name>
<gene>
    <name evidence="2" type="ORF">LAUMK136_04813</name>
</gene>
<dbReference type="PANTHER" id="PTHR43745">
    <property type="entry name" value="NITROREDUCTASE MJ1384-RELATED"/>
    <property type="match status" value="1"/>
</dbReference>
<sequence>MRLRRRRCLVCYWHAAAFVVHGYPRLSPLELHPVAVEMLAAFDDWIELDRAMEDLVGFDRASIEEAVAVLRENSLLLQEGSDEATEDEKIFDQWGPWAPEASLFHYATQDEHYVRVDLTFDSLESTANDADEVVDDGIKHRVHTLFTTYPEADRLLLPRGSTRLSEPFDQVLHRRRTHRDFTDQPVSLETFSALLATVFGPVDFIDSGRSALLRRTSASGGSRQEIDAYVGVLNVEGVPPGTYHYNCLEHSLELLGEGLTRDQVVELCGRQEWAGATAFIVVLCTTIDRMLSKYRTPRAYRICLLNAGHLGQTFALAATALGLGPFQTAAFHDSTVAEFCGLDNIGRTPLYILAAGHPNEDPITPPLAGLDTFRRTSFYTNQRGSAKFDDL</sequence>
<dbReference type="Gene3D" id="3.40.109.10">
    <property type="entry name" value="NADH Oxidase"/>
    <property type="match status" value="1"/>
</dbReference>
<dbReference type="InterPro" id="IPR052544">
    <property type="entry name" value="Bacteriocin_Proc_Enz"/>
</dbReference>
<dbReference type="PANTHER" id="PTHR43745:SF2">
    <property type="entry name" value="NITROREDUCTASE MJ1384-RELATED"/>
    <property type="match status" value="1"/>
</dbReference>
<evidence type="ECO:0000313" key="2">
    <source>
        <dbReference type="EMBL" id="VBA42903.1"/>
    </source>
</evidence>
<keyword evidence="3" id="KW-1185">Reference proteome</keyword>
<dbReference type="Pfam" id="PF00881">
    <property type="entry name" value="Nitroreductase"/>
    <property type="match status" value="1"/>
</dbReference>
<dbReference type="InterPro" id="IPR000415">
    <property type="entry name" value="Nitroreductase-like"/>
</dbReference>
<organism evidence="2 3">
    <name type="scientific">Mycobacterium attenuatum</name>
    <dbReference type="NCBI Taxonomy" id="2341086"/>
    <lineage>
        <taxon>Bacteria</taxon>
        <taxon>Bacillati</taxon>
        <taxon>Actinomycetota</taxon>
        <taxon>Actinomycetes</taxon>
        <taxon>Mycobacteriales</taxon>
        <taxon>Mycobacteriaceae</taxon>
        <taxon>Mycobacterium</taxon>
    </lineage>
</organism>
<evidence type="ECO:0000313" key="3">
    <source>
        <dbReference type="Proteomes" id="UP000273307"/>
    </source>
</evidence>
<dbReference type="Proteomes" id="UP000273307">
    <property type="component" value="Unassembled WGS sequence"/>
</dbReference>
<protein>
    <recommendedName>
        <fullName evidence="1">Nitroreductase domain-containing protein</fullName>
    </recommendedName>
</protein>
<dbReference type="SUPFAM" id="SSF55469">
    <property type="entry name" value="FMN-dependent nitroreductase-like"/>
    <property type="match status" value="1"/>
</dbReference>
<reference evidence="2 3" key="1">
    <citation type="submission" date="2018-09" db="EMBL/GenBank/DDBJ databases">
        <authorList>
            <person name="Tagini F."/>
        </authorList>
    </citation>
    <scope>NUCLEOTIDE SEQUENCE [LARGE SCALE GENOMIC DNA]</scope>
    <source>
        <strain evidence="2 3">MK136</strain>
    </source>
</reference>
<dbReference type="NCBIfam" id="TIGR03605">
    <property type="entry name" value="antibiot_sagB"/>
    <property type="match status" value="1"/>
</dbReference>
<dbReference type="GO" id="GO:0016491">
    <property type="term" value="F:oxidoreductase activity"/>
    <property type="evidence" value="ECO:0007669"/>
    <property type="project" value="InterPro"/>
</dbReference>
<dbReference type="AlphaFoldDB" id="A0A498QDN3"/>